<dbReference type="AlphaFoldDB" id="A0A9X9Q8Z2"/>
<name>A0A9X9Q8Z2_GULGU</name>
<proteinExistence type="predicted"/>
<accession>A0A9X9Q8Z2</accession>
<feature type="non-terminal residue" evidence="1">
    <location>
        <position position="1"/>
    </location>
</feature>
<reference evidence="1 2" key="1">
    <citation type="submission" date="2018-10" db="EMBL/GenBank/DDBJ databases">
        <authorList>
            <person name="Ekblom R."/>
            <person name="Jareborg N."/>
        </authorList>
    </citation>
    <scope>NUCLEOTIDE SEQUENCE [LARGE SCALE GENOMIC DNA]</scope>
    <source>
        <tissue evidence="1">Muscle</tissue>
    </source>
</reference>
<sequence>ESKSALTQAVPCPQWEGCCPPGKPASPWVPCLTRDPTCGVTRRRPVKSGVRAWRSSADRQVGGMRVPLGPLWSIVSST</sequence>
<keyword evidence="2" id="KW-1185">Reference proteome</keyword>
<dbReference type="Proteomes" id="UP000269945">
    <property type="component" value="Unassembled WGS sequence"/>
</dbReference>
<protein>
    <submittedName>
        <fullName evidence="1">Uncharacterized protein</fullName>
    </submittedName>
</protein>
<evidence type="ECO:0000313" key="1">
    <source>
        <dbReference type="EMBL" id="VCX40044.1"/>
    </source>
</evidence>
<comment type="caution">
    <text evidence="1">The sequence shown here is derived from an EMBL/GenBank/DDBJ whole genome shotgun (WGS) entry which is preliminary data.</text>
</comment>
<evidence type="ECO:0000313" key="2">
    <source>
        <dbReference type="Proteomes" id="UP000269945"/>
    </source>
</evidence>
<organism evidence="1 2">
    <name type="scientific">Gulo gulo</name>
    <name type="common">Wolverine</name>
    <name type="synonym">Gluton</name>
    <dbReference type="NCBI Taxonomy" id="48420"/>
    <lineage>
        <taxon>Eukaryota</taxon>
        <taxon>Metazoa</taxon>
        <taxon>Chordata</taxon>
        <taxon>Craniata</taxon>
        <taxon>Vertebrata</taxon>
        <taxon>Euteleostomi</taxon>
        <taxon>Mammalia</taxon>
        <taxon>Eutheria</taxon>
        <taxon>Laurasiatheria</taxon>
        <taxon>Carnivora</taxon>
        <taxon>Caniformia</taxon>
        <taxon>Musteloidea</taxon>
        <taxon>Mustelidae</taxon>
        <taxon>Guloninae</taxon>
        <taxon>Gulo</taxon>
    </lineage>
</organism>
<gene>
    <name evidence="1" type="ORF">BN2614_LOCUS2</name>
</gene>
<dbReference type="EMBL" id="CYRY02044859">
    <property type="protein sequence ID" value="VCX40044.1"/>
    <property type="molecule type" value="Genomic_DNA"/>
</dbReference>